<dbReference type="AlphaFoldDB" id="A0A074MNG2"/>
<dbReference type="KEGG" id="elq:Ga0102493_11871"/>
<dbReference type="Pfam" id="PF11964">
    <property type="entry name" value="SpoIIAA-like"/>
    <property type="match status" value="2"/>
</dbReference>
<protein>
    <recommendedName>
        <fullName evidence="3">STAS/SEC14 domain-containing protein</fullName>
    </recommendedName>
</protein>
<dbReference type="InterPro" id="IPR036513">
    <property type="entry name" value="STAS_dom_sf"/>
</dbReference>
<proteinExistence type="predicted"/>
<keyword evidence="2" id="KW-1185">Reference proteome</keyword>
<dbReference type="RefSeq" id="WP_051697808.1">
    <property type="nucleotide sequence ID" value="NZ_CP017057.1"/>
</dbReference>
<dbReference type="EMBL" id="JMIX01000005">
    <property type="protein sequence ID" value="KEO96521.1"/>
    <property type="molecule type" value="Genomic_DNA"/>
</dbReference>
<organism evidence="1 2">
    <name type="scientific">Erythrobacter litoralis</name>
    <dbReference type="NCBI Taxonomy" id="39960"/>
    <lineage>
        <taxon>Bacteria</taxon>
        <taxon>Pseudomonadati</taxon>
        <taxon>Pseudomonadota</taxon>
        <taxon>Alphaproteobacteria</taxon>
        <taxon>Sphingomonadales</taxon>
        <taxon>Erythrobacteraceae</taxon>
        <taxon>Erythrobacter/Porphyrobacter group</taxon>
        <taxon>Erythrobacter</taxon>
    </lineage>
</organism>
<name>A0A074MNG2_9SPHN</name>
<accession>A0A074MNG2</accession>
<dbReference type="InterPro" id="IPR038396">
    <property type="entry name" value="SpoIIAA-like_sf"/>
</dbReference>
<evidence type="ECO:0008006" key="3">
    <source>
        <dbReference type="Google" id="ProtNLM"/>
    </source>
</evidence>
<evidence type="ECO:0000313" key="2">
    <source>
        <dbReference type="Proteomes" id="UP000027866"/>
    </source>
</evidence>
<evidence type="ECO:0000313" key="1">
    <source>
        <dbReference type="EMBL" id="KEO96521.1"/>
    </source>
</evidence>
<dbReference type="InterPro" id="IPR021866">
    <property type="entry name" value="SpoIIAA-like"/>
</dbReference>
<gene>
    <name evidence="1" type="ORF">EH32_09845</name>
</gene>
<dbReference type="SUPFAM" id="SSF52091">
    <property type="entry name" value="SpoIIaa-like"/>
    <property type="match status" value="2"/>
</dbReference>
<comment type="caution">
    <text evidence="1">The sequence shown here is derived from an EMBL/GenBank/DDBJ whole genome shotgun (WGS) entry which is preliminary data.</text>
</comment>
<dbReference type="PATRIC" id="fig|39960.10.peg.3121"/>
<dbReference type="Gene3D" id="3.40.50.10600">
    <property type="entry name" value="SpoIIaa-like domains"/>
    <property type="match status" value="2"/>
</dbReference>
<reference evidence="1 2" key="1">
    <citation type="submission" date="2014-04" db="EMBL/GenBank/DDBJ databases">
        <title>A comprehensive comparison of genomes of Erythrobacter spp. Strains.</title>
        <authorList>
            <person name="Zheng Q."/>
        </authorList>
    </citation>
    <scope>NUCLEOTIDE SEQUENCE [LARGE SCALE GENOMIC DNA]</scope>
    <source>
        <strain evidence="1 2">DSM 8509</strain>
    </source>
</reference>
<dbReference type="Proteomes" id="UP000027866">
    <property type="component" value="Unassembled WGS sequence"/>
</dbReference>
<sequence length="248" mass="27695">MIDIEKIGPNAHRIAVYGEFHEDDARAFVEFAKEHHGQGQGGNVLIDLVSLASWSFSAMSEELVHIPALLRWIYSLDRIALVSDEEWMRSAARLESALLPGVSYAVYDEDEIDAARAWVLGENDHPHGGAVNELDLGEDIAGFELVGRLDREESERILAMAQAKLSRPECSKLIVVIRKWHGFDSDSALSGKVWGTKLDLLNRVERYAVVGGPDWLRAMAGAMGALVKPEMRTFDLDEEEEALRWLRG</sequence>
<dbReference type="OrthoDB" id="7619266at2"/>